<dbReference type="InterPro" id="IPR006052">
    <property type="entry name" value="TNF_dom"/>
</dbReference>
<dbReference type="Proteomes" id="UP001164746">
    <property type="component" value="Chromosome 15"/>
</dbReference>
<reference evidence="7" key="1">
    <citation type="submission" date="2022-11" db="EMBL/GenBank/DDBJ databases">
        <title>Centuries of genome instability and evolution in soft-shell clam transmissible cancer (bioRxiv).</title>
        <authorList>
            <person name="Hart S.F.M."/>
            <person name="Yonemitsu M.A."/>
            <person name="Giersch R.M."/>
            <person name="Beal B.F."/>
            <person name="Arriagada G."/>
            <person name="Davis B.W."/>
            <person name="Ostrander E.A."/>
            <person name="Goff S.P."/>
            <person name="Metzger M.J."/>
        </authorList>
    </citation>
    <scope>NUCLEOTIDE SEQUENCE</scope>
    <source>
        <strain evidence="7">MELC-2E11</strain>
        <tissue evidence="7">Siphon/mantle</tissue>
    </source>
</reference>
<proteinExistence type="inferred from homology"/>
<keyword evidence="8" id="KW-1185">Reference proteome</keyword>
<feature type="domain" description="THD" evidence="6">
    <location>
        <begin position="177"/>
        <end position="322"/>
    </location>
</feature>
<dbReference type="SMART" id="SM00207">
    <property type="entry name" value="TNF"/>
    <property type="match status" value="1"/>
</dbReference>
<evidence type="ECO:0000313" key="8">
    <source>
        <dbReference type="Proteomes" id="UP001164746"/>
    </source>
</evidence>
<feature type="transmembrane region" description="Helical" evidence="5">
    <location>
        <begin position="12"/>
        <end position="34"/>
    </location>
</feature>
<protein>
    <recommendedName>
        <fullName evidence="6">THD domain-containing protein</fullName>
    </recommendedName>
</protein>
<evidence type="ECO:0000259" key="6">
    <source>
        <dbReference type="PROSITE" id="PS50049"/>
    </source>
</evidence>
<dbReference type="InterPro" id="IPR008983">
    <property type="entry name" value="Tumour_necrosis_fac-like_dom"/>
</dbReference>
<dbReference type="Gene3D" id="2.60.120.40">
    <property type="match status" value="1"/>
</dbReference>
<dbReference type="SUPFAM" id="SSF49842">
    <property type="entry name" value="TNF-like"/>
    <property type="match status" value="1"/>
</dbReference>
<evidence type="ECO:0000313" key="7">
    <source>
        <dbReference type="EMBL" id="WAR27908.1"/>
    </source>
</evidence>
<organism evidence="7 8">
    <name type="scientific">Mya arenaria</name>
    <name type="common">Soft-shell clam</name>
    <dbReference type="NCBI Taxonomy" id="6604"/>
    <lineage>
        <taxon>Eukaryota</taxon>
        <taxon>Metazoa</taxon>
        <taxon>Spiralia</taxon>
        <taxon>Lophotrochozoa</taxon>
        <taxon>Mollusca</taxon>
        <taxon>Bivalvia</taxon>
        <taxon>Autobranchia</taxon>
        <taxon>Heteroconchia</taxon>
        <taxon>Euheterodonta</taxon>
        <taxon>Imparidentia</taxon>
        <taxon>Neoheterodontei</taxon>
        <taxon>Myida</taxon>
        <taxon>Myoidea</taxon>
        <taxon>Myidae</taxon>
        <taxon>Mya</taxon>
    </lineage>
</organism>
<evidence type="ECO:0000256" key="1">
    <source>
        <dbReference type="ARBA" id="ARBA00004370"/>
    </source>
</evidence>
<evidence type="ECO:0000256" key="2">
    <source>
        <dbReference type="ARBA" id="ARBA00008670"/>
    </source>
</evidence>
<gene>
    <name evidence="7" type="ORF">MAR_013612</name>
</gene>
<evidence type="ECO:0000256" key="5">
    <source>
        <dbReference type="SAM" id="Phobius"/>
    </source>
</evidence>
<dbReference type="Pfam" id="PF00229">
    <property type="entry name" value="TNF"/>
    <property type="match status" value="1"/>
</dbReference>
<dbReference type="PANTHER" id="PTHR11471">
    <property type="entry name" value="TUMOR NECROSIS FACTOR FAMILY MEMBER"/>
    <property type="match status" value="1"/>
</dbReference>
<name>A0ABY7G438_MYAAR</name>
<accession>A0ABY7G438</accession>
<comment type="similarity">
    <text evidence="2">Belongs to the tumor necrosis factor family.</text>
</comment>
<dbReference type="PANTHER" id="PTHR11471:SF13">
    <property type="entry name" value="TNF FAMILY PROFILE DOMAIN-CONTAINING PROTEIN"/>
    <property type="match status" value="1"/>
</dbReference>
<dbReference type="PROSITE" id="PS50049">
    <property type="entry name" value="THD_2"/>
    <property type="match status" value="1"/>
</dbReference>
<evidence type="ECO:0000256" key="4">
    <source>
        <dbReference type="ARBA" id="ARBA00023136"/>
    </source>
</evidence>
<keyword evidence="5" id="KW-1133">Transmembrane helix</keyword>
<evidence type="ECO:0000256" key="3">
    <source>
        <dbReference type="ARBA" id="ARBA00022514"/>
    </source>
</evidence>
<keyword evidence="3" id="KW-0202">Cytokine</keyword>
<dbReference type="EMBL" id="CP111026">
    <property type="protein sequence ID" value="WAR27908.1"/>
    <property type="molecule type" value="Genomic_DNA"/>
</dbReference>
<sequence length="326" mass="36851">MSPSTNIKVFAFASILITCILCISFVSIISSLAIKISQKSIKYATNMCVSCDELQSFPGFPAVASEDIDRIRSAKNKSSCCSSTDVILRMQIQKKMDEQVYEYNSGLATGNENLNNPFRIVNELKDINKPELSGVSLLCTGVSFSQSLTLSVAFSETITHILGKDNCDLVQLDENVPRAKVVGVVDHVWSSFQTDLRKVRWKKNGASATYGNIIHLEEEGEIFIRQDGTYIVLSNLRIHRDPSTPFATNFSHVLYQFSHRDGSETILMQRSRTLCNKSDDQYDSYISAVFRLHKYDRISIHTTHAQHLQINDTENFFGVFFTYDMY</sequence>
<keyword evidence="5" id="KW-0812">Transmembrane</keyword>
<keyword evidence="4 5" id="KW-0472">Membrane</keyword>
<comment type="subcellular location">
    <subcellularLocation>
        <location evidence="1">Membrane</location>
    </subcellularLocation>
</comment>